<dbReference type="AlphaFoldDB" id="A0A1G8BW70"/>
<dbReference type="GO" id="GO:0000287">
    <property type="term" value="F:magnesium ion binding"/>
    <property type="evidence" value="ECO:0007669"/>
    <property type="project" value="InterPro"/>
</dbReference>
<accession>A0A1G8BW70</accession>
<dbReference type="STRING" id="399736.SAMN04489720_1075"/>
<keyword evidence="2" id="KW-1185">Reference proteome</keyword>
<sequence length="163" mass="16709">MRMLGAAPCARTLAIVSADYQIQFEWGVQALRAHPADVVIVADADAGESGDALRAADAGLVLAATLETADEIAEIVLVEQTRLGRRASITIAAAGDAWPDGSLRVSVADTLVAGRVVDALADRGIDFHSPQAAVACAAAVTLRGATGHLVRAERATREVAATA</sequence>
<dbReference type="GO" id="GO:0050532">
    <property type="term" value="F:2-phosphosulfolactate phosphatase activity"/>
    <property type="evidence" value="ECO:0007669"/>
    <property type="project" value="InterPro"/>
</dbReference>
<reference evidence="2" key="1">
    <citation type="submission" date="2016-10" db="EMBL/GenBank/DDBJ databases">
        <authorList>
            <person name="Varghese N."/>
            <person name="Submissions S."/>
        </authorList>
    </citation>
    <scope>NUCLEOTIDE SEQUENCE [LARGE SCALE GENOMIC DNA]</scope>
    <source>
        <strain evidence="2">DSM 22002</strain>
    </source>
</reference>
<organism evidence="1 2">
    <name type="scientific">Agrococcus jejuensis</name>
    <dbReference type="NCBI Taxonomy" id="399736"/>
    <lineage>
        <taxon>Bacteria</taxon>
        <taxon>Bacillati</taxon>
        <taxon>Actinomycetota</taxon>
        <taxon>Actinomycetes</taxon>
        <taxon>Micrococcales</taxon>
        <taxon>Microbacteriaceae</taxon>
        <taxon>Agrococcus</taxon>
    </lineage>
</organism>
<name>A0A1G8BW70_9MICO</name>
<dbReference type="EMBL" id="LT629695">
    <property type="protein sequence ID" value="SDH37354.1"/>
    <property type="molecule type" value="Genomic_DNA"/>
</dbReference>
<gene>
    <name evidence="1" type="ORF">SAMN04489720_1075</name>
</gene>
<dbReference type="InterPro" id="IPR036702">
    <property type="entry name" value="ComB-like_sf"/>
</dbReference>
<proteinExistence type="predicted"/>
<dbReference type="Gene3D" id="3.90.1560.10">
    <property type="entry name" value="ComB-like"/>
    <property type="match status" value="1"/>
</dbReference>
<evidence type="ECO:0000313" key="2">
    <source>
        <dbReference type="Proteomes" id="UP000198822"/>
    </source>
</evidence>
<protein>
    <submittedName>
        <fullName evidence="1">Uncharacterized protein</fullName>
    </submittedName>
</protein>
<evidence type="ECO:0000313" key="1">
    <source>
        <dbReference type="EMBL" id="SDH37354.1"/>
    </source>
</evidence>
<dbReference type="SUPFAM" id="SSF142823">
    <property type="entry name" value="ComB-like"/>
    <property type="match status" value="1"/>
</dbReference>
<dbReference type="Proteomes" id="UP000198822">
    <property type="component" value="Chromosome I"/>
</dbReference>